<dbReference type="Proteomes" id="UP000269265">
    <property type="component" value="Unassembled WGS sequence"/>
</dbReference>
<dbReference type="EMBL" id="RSED01000033">
    <property type="protein sequence ID" value="RRS00052.1"/>
    <property type="molecule type" value="Genomic_DNA"/>
</dbReference>
<comment type="caution">
    <text evidence="1">The sequence shown here is derived from an EMBL/GenBank/DDBJ whole genome shotgun (WGS) entry which is preliminary data.</text>
</comment>
<protein>
    <submittedName>
        <fullName evidence="1">Uncharacterized protein</fullName>
    </submittedName>
</protein>
<evidence type="ECO:0000313" key="2">
    <source>
        <dbReference type="Proteomes" id="UP000269265"/>
    </source>
</evidence>
<dbReference type="AlphaFoldDB" id="A0A426UZM1"/>
<dbReference type="RefSeq" id="WP_125245520.1">
    <property type="nucleotide sequence ID" value="NZ_RSED01000033.1"/>
</dbReference>
<sequence>MNGSNNGCTGSGATARRNPRVARLLRQLLGAEGQPIDRLELERTVGAINLPDLVMRVKRARGVDITTSYRKQMDRDGRTVEVGQYAITSEHAQAKARAVLELVGHEA</sequence>
<keyword evidence="2" id="KW-1185">Reference proteome</keyword>
<proteinExistence type="predicted"/>
<gene>
    <name evidence="1" type="ORF">EIP75_22890</name>
</gene>
<accession>A0A426UZM1</accession>
<evidence type="ECO:0000313" key="1">
    <source>
        <dbReference type="EMBL" id="RRS00052.1"/>
    </source>
</evidence>
<reference evidence="1 2" key="1">
    <citation type="submission" date="2018-12" db="EMBL/GenBank/DDBJ databases">
        <title>The whole draft genome of Aquabacterium sp. SJQ9.</title>
        <authorList>
            <person name="Sun L."/>
            <person name="Gao X."/>
            <person name="Chen W."/>
            <person name="Huang K."/>
        </authorList>
    </citation>
    <scope>NUCLEOTIDE SEQUENCE [LARGE SCALE GENOMIC DNA]</scope>
    <source>
        <strain evidence="1 2">SJQ9</strain>
    </source>
</reference>
<name>A0A426UZM1_9BURK</name>
<organism evidence="1 2">
    <name type="scientific">Aquabacterium soli</name>
    <dbReference type="NCBI Taxonomy" id="2493092"/>
    <lineage>
        <taxon>Bacteria</taxon>
        <taxon>Pseudomonadati</taxon>
        <taxon>Pseudomonadota</taxon>
        <taxon>Betaproteobacteria</taxon>
        <taxon>Burkholderiales</taxon>
        <taxon>Aquabacterium</taxon>
    </lineage>
</organism>